<reference evidence="1 2" key="1">
    <citation type="submission" date="2012-05" db="EMBL/GenBank/DDBJ databases">
        <title>Genome sequence of Nitritalea halalkaliphila LW7.</title>
        <authorList>
            <person name="Jangir P.K."/>
            <person name="Singh A."/>
            <person name="Shivaji S."/>
            <person name="Sharma R."/>
        </authorList>
    </citation>
    <scope>NUCLEOTIDE SEQUENCE [LARGE SCALE GENOMIC DNA]</scope>
    <source>
        <strain evidence="1 2">LW7</strain>
    </source>
</reference>
<name>I5C5I4_9BACT</name>
<comment type="caution">
    <text evidence="1">The sequence shown here is derived from an EMBL/GenBank/DDBJ whole genome shotgun (WGS) entry which is preliminary data.</text>
</comment>
<gene>
    <name evidence="1" type="ORF">A3SI_07209</name>
</gene>
<evidence type="ECO:0000313" key="1">
    <source>
        <dbReference type="EMBL" id="EIM77086.1"/>
    </source>
</evidence>
<keyword evidence="2" id="KW-1185">Reference proteome</keyword>
<accession>I5C5I4</accession>
<dbReference type="AlphaFoldDB" id="I5C5I4"/>
<organism evidence="1 2">
    <name type="scientific">Nitritalea halalkaliphila LW7</name>
    <dbReference type="NCBI Taxonomy" id="1189621"/>
    <lineage>
        <taxon>Bacteria</taxon>
        <taxon>Pseudomonadati</taxon>
        <taxon>Bacteroidota</taxon>
        <taxon>Cytophagia</taxon>
        <taxon>Cytophagales</taxon>
        <taxon>Cyclobacteriaceae</taxon>
        <taxon>Nitritalea</taxon>
    </lineage>
</organism>
<dbReference type="EMBL" id="AJYA01000016">
    <property type="protein sequence ID" value="EIM77086.1"/>
    <property type="molecule type" value="Genomic_DNA"/>
</dbReference>
<dbReference type="STRING" id="1189621.A3SI_07209"/>
<evidence type="ECO:0000313" key="2">
    <source>
        <dbReference type="Proteomes" id="UP000005551"/>
    </source>
</evidence>
<sequence>MTLLKLKGISKRYSSSKSYAVRDLDLDVEEGEIVA</sequence>
<proteinExistence type="predicted"/>
<dbReference type="Proteomes" id="UP000005551">
    <property type="component" value="Unassembled WGS sequence"/>
</dbReference>
<protein>
    <submittedName>
        <fullName evidence="1">Uncharacterized protein</fullName>
    </submittedName>
</protein>